<organism evidence="1 2">
    <name type="scientific">Deinococcus hopiensis KR-140</name>
    <dbReference type="NCBI Taxonomy" id="695939"/>
    <lineage>
        <taxon>Bacteria</taxon>
        <taxon>Thermotogati</taxon>
        <taxon>Deinococcota</taxon>
        <taxon>Deinococci</taxon>
        <taxon>Deinococcales</taxon>
        <taxon>Deinococcaceae</taxon>
        <taxon>Deinococcus</taxon>
    </lineage>
</organism>
<sequence>MVHVPMVHVPEEQASALQYAGHLQPVRWGLGRPKGERVHLPNMDARGDGAGRRMGLGPSPAFAGEVAFGSPLFLWSMGKC</sequence>
<evidence type="ECO:0000313" key="1">
    <source>
        <dbReference type="EMBL" id="SMB83049.1"/>
    </source>
</evidence>
<dbReference type="Proteomes" id="UP000192582">
    <property type="component" value="Unassembled WGS sequence"/>
</dbReference>
<protein>
    <submittedName>
        <fullName evidence="1">Uncharacterized protein</fullName>
    </submittedName>
</protein>
<keyword evidence="2" id="KW-1185">Reference proteome</keyword>
<evidence type="ECO:0000313" key="2">
    <source>
        <dbReference type="Proteomes" id="UP000192582"/>
    </source>
</evidence>
<reference evidence="1 2" key="1">
    <citation type="submission" date="2017-04" db="EMBL/GenBank/DDBJ databases">
        <authorList>
            <person name="Afonso C.L."/>
            <person name="Miller P.J."/>
            <person name="Scott M.A."/>
            <person name="Spackman E."/>
            <person name="Goraichik I."/>
            <person name="Dimitrov K.M."/>
            <person name="Suarez D.L."/>
            <person name="Swayne D.E."/>
        </authorList>
    </citation>
    <scope>NUCLEOTIDE SEQUENCE [LARGE SCALE GENOMIC DNA]</scope>
    <source>
        <strain evidence="1 2">KR-140</strain>
    </source>
</reference>
<gene>
    <name evidence="1" type="ORF">SAMN00790413_04241</name>
</gene>
<dbReference type="STRING" id="695939.SAMN00790413_04241"/>
<dbReference type="EMBL" id="FWWU01000006">
    <property type="protein sequence ID" value="SMB83049.1"/>
    <property type="molecule type" value="Genomic_DNA"/>
</dbReference>
<proteinExistence type="predicted"/>
<name>A0A1W1UPX4_9DEIO</name>
<dbReference type="AlphaFoldDB" id="A0A1W1UPX4"/>
<accession>A0A1W1UPX4</accession>